<dbReference type="InterPro" id="IPR058533">
    <property type="entry name" value="Cation_efflux_TM"/>
</dbReference>
<accession>A0A7S4DHF5</accession>
<evidence type="ECO:0000256" key="5">
    <source>
        <dbReference type="SAM" id="Phobius"/>
    </source>
</evidence>
<evidence type="ECO:0000256" key="1">
    <source>
        <dbReference type="ARBA" id="ARBA00004141"/>
    </source>
</evidence>
<gene>
    <name evidence="7" type="ORF">LGLO00237_LOCUS3742</name>
</gene>
<dbReference type="AlphaFoldDB" id="A0A7S4DHF5"/>
<name>A0A7S4DHF5_9EUKA</name>
<dbReference type="SUPFAM" id="SSF161111">
    <property type="entry name" value="Cation efflux protein transmembrane domain-like"/>
    <property type="match status" value="2"/>
</dbReference>
<evidence type="ECO:0000256" key="4">
    <source>
        <dbReference type="ARBA" id="ARBA00023136"/>
    </source>
</evidence>
<dbReference type="Pfam" id="PF01545">
    <property type="entry name" value="Cation_efflux"/>
    <property type="match status" value="1"/>
</dbReference>
<dbReference type="GO" id="GO:0008324">
    <property type="term" value="F:monoatomic cation transmembrane transporter activity"/>
    <property type="evidence" value="ECO:0007669"/>
    <property type="project" value="InterPro"/>
</dbReference>
<protein>
    <recommendedName>
        <fullName evidence="6">Cation efflux protein transmembrane domain-containing protein</fullName>
    </recommendedName>
</protein>
<evidence type="ECO:0000313" key="7">
    <source>
        <dbReference type="EMBL" id="CAE0649580.1"/>
    </source>
</evidence>
<feature type="transmembrane region" description="Helical" evidence="5">
    <location>
        <begin position="175"/>
        <end position="195"/>
    </location>
</feature>
<feature type="domain" description="Cation efflux protein transmembrane" evidence="6">
    <location>
        <begin position="126"/>
        <end position="292"/>
    </location>
</feature>
<feature type="transmembrane region" description="Helical" evidence="5">
    <location>
        <begin position="269"/>
        <end position="291"/>
    </location>
</feature>
<reference evidence="7" key="1">
    <citation type="submission" date="2021-01" db="EMBL/GenBank/DDBJ databases">
        <authorList>
            <person name="Corre E."/>
            <person name="Pelletier E."/>
            <person name="Niang G."/>
            <person name="Scheremetjew M."/>
            <person name="Finn R."/>
            <person name="Kale V."/>
            <person name="Holt S."/>
            <person name="Cochrane G."/>
            <person name="Meng A."/>
            <person name="Brown T."/>
            <person name="Cohen L."/>
        </authorList>
    </citation>
    <scope>NUCLEOTIDE SEQUENCE</scope>
    <source>
        <strain evidence="7">CCCM811</strain>
    </source>
</reference>
<sequence length="355" mass="38364">MGLRGRTTMNLMVGLVATTFATSLLELLVARYASSVTLAADALHMLLDGFVYTLNLIAEHKAQKFERARATRMAFEKTRSPSPLSPIPESDNLLGASSTVEVCELLSPRIIEADAEEASMAASASRWQSASALTTGVVLLGSAITVGLASIMKLTYAAAGSRQASELDGDMDVNFVFLTGLLSACVHTGALLMFFCHPELKHLHHTPTLCFASSPGTRRGSRYRVHYRHGDIHLSATLFHIISDILENVGLLVVVILVRLKYHPAIVDAAASVAISGAILVVSASLLVKAVPAFNDAFCKKTLSEALHISPTFAVPQTRPSPCHKCGDKALCIYQKSYRRQRRSRHNFLSDSCDV</sequence>
<feature type="transmembrane region" description="Helical" evidence="5">
    <location>
        <begin position="12"/>
        <end position="32"/>
    </location>
</feature>
<dbReference type="GO" id="GO:0016020">
    <property type="term" value="C:membrane"/>
    <property type="evidence" value="ECO:0007669"/>
    <property type="project" value="UniProtKB-SubCell"/>
</dbReference>
<dbReference type="InterPro" id="IPR027469">
    <property type="entry name" value="Cation_efflux_TMD_sf"/>
</dbReference>
<feature type="transmembrane region" description="Helical" evidence="5">
    <location>
        <begin position="130"/>
        <end position="155"/>
    </location>
</feature>
<dbReference type="EMBL" id="HBIV01005238">
    <property type="protein sequence ID" value="CAE0649580.1"/>
    <property type="molecule type" value="Transcribed_RNA"/>
</dbReference>
<dbReference type="Gene3D" id="1.20.1510.10">
    <property type="entry name" value="Cation efflux protein transmembrane domain"/>
    <property type="match status" value="1"/>
</dbReference>
<keyword evidence="3 5" id="KW-1133">Transmembrane helix</keyword>
<keyword evidence="2 5" id="KW-0812">Transmembrane</keyword>
<comment type="subcellular location">
    <subcellularLocation>
        <location evidence="1">Membrane</location>
        <topology evidence="1">Multi-pass membrane protein</topology>
    </subcellularLocation>
</comment>
<organism evidence="7">
    <name type="scientific">Lotharella globosa</name>
    <dbReference type="NCBI Taxonomy" id="91324"/>
    <lineage>
        <taxon>Eukaryota</taxon>
        <taxon>Sar</taxon>
        <taxon>Rhizaria</taxon>
        <taxon>Cercozoa</taxon>
        <taxon>Chlorarachniophyceae</taxon>
        <taxon>Lotharella</taxon>
    </lineage>
</organism>
<feature type="transmembrane region" description="Helical" evidence="5">
    <location>
        <begin position="232"/>
        <end position="257"/>
    </location>
</feature>
<evidence type="ECO:0000256" key="2">
    <source>
        <dbReference type="ARBA" id="ARBA00022692"/>
    </source>
</evidence>
<evidence type="ECO:0000256" key="3">
    <source>
        <dbReference type="ARBA" id="ARBA00022989"/>
    </source>
</evidence>
<evidence type="ECO:0000259" key="6">
    <source>
        <dbReference type="Pfam" id="PF01545"/>
    </source>
</evidence>
<keyword evidence="4 5" id="KW-0472">Membrane</keyword>
<proteinExistence type="predicted"/>